<sequence>LTDSNGRLSFHIPDVQRLPVGLHRFQLLPTVMSDSEDQGVELTLAVVPPNCSVVICSIDGSFAASLSLMGKVLIFCPFLLIFLMLRSNFGFLKLYSIRLGTGSCEHPGAYNLVGSSSGGGGMFTRFALVCFFPVFFPPLSDKLQQ</sequence>
<keyword evidence="1" id="KW-0472">Membrane</keyword>
<protein>
    <submittedName>
        <fullName evidence="2">Nodal modulator 1</fullName>
    </submittedName>
</protein>
<reference evidence="2" key="1">
    <citation type="submission" date="2017-02" db="UniProtKB">
        <authorList>
            <consortium name="WormBaseParasite"/>
        </authorList>
    </citation>
    <scope>IDENTIFICATION</scope>
</reference>
<keyword evidence="1" id="KW-1133">Transmembrane helix</keyword>
<evidence type="ECO:0000256" key="1">
    <source>
        <dbReference type="SAM" id="Phobius"/>
    </source>
</evidence>
<feature type="transmembrane region" description="Helical" evidence="1">
    <location>
        <begin position="62"/>
        <end position="85"/>
    </location>
</feature>
<accession>A0A0R3TGD0</accession>
<keyword evidence="1" id="KW-0812">Transmembrane</keyword>
<name>A0A0R3TGD0_RODNA</name>
<proteinExistence type="predicted"/>
<evidence type="ECO:0000313" key="2">
    <source>
        <dbReference type="WBParaSite" id="HNAJ_0000612101-mRNA-1"/>
    </source>
</evidence>
<dbReference type="AlphaFoldDB" id="A0A0R3TGD0"/>
<organism evidence="2">
    <name type="scientific">Rodentolepis nana</name>
    <name type="common">Dwarf tapeworm</name>
    <name type="synonym">Hymenolepis nana</name>
    <dbReference type="NCBI Taxonomy" id="102285"/>
    <lineage>
        <taxon>Eukaryota</taxon>
        <taxon>Metazoa</taxon>
        <taxon>Spiralia</taxon>
        <taxon>Lophotrochozoa</taxon>
        <taxon>Platyhelminthes</taxon>
        <taxon>Cestoda</taxon>
        <taxon>Eucestoda</taxon>
        <taxon>Cyclophyllidea</taxon>
        <taxon>Hymenolepididae</taxon>
        <taxon>Rodentolepis</taxon>
    </lineage>
</organism>
<dbReference type="STRING" id="102285.A0A0R3TGD0"/>
<dbReference type="WBParaSite" id="HNAJ_0000612101-mRNA-1">
    <property type="protein sequence ID" value="HNAJ_0000612101-mRNA-1"/>
    <property type="gene ID" value="HNAJ_0000612101"/>
</dbReference>